<proteinExistence type="predicted"/>
<keyword evidence="3" id="KW-1185">Reference proteome</keyword>
<evidence type="ECO:0000313" key="3">
    <source>
        <dbReference type="Proteomes" id="UP001590950"/>
    </source>
</evidence>
<feature type="compositionally biased region" description="Polar residues" evidence="1">
    <location>
        <begin position="8"/>
        <end position="22"/>
    </location>
</feature>
<dbReference type="Proteomes" id="UP001590950">
    <property type="component" value="Unassembled WGS sequence"/>
</dbReference>
<feature type="region of interest" description="Disordered" evidence="1">
    <location>
        <begin position="1"/>
        <end position="22"/>
    </location>
</feature>
<accession>A0ABR4AIT1</accession>
<reference evidence="2 3" key="1">
    <citation type="submission" date="2024-09" db="EMBL/GenBank/DDBJ databases">
        <title>Rethinking Asexuality: The Enigmatic Case of Functional Sexual Genes in Lepraria (Stereocaulaceae).</title>
        <authorList>
            <person name="Doellman M."/>
            <person name="Sun Y."/>
            <person name="Barcenas-Pena A."/>
            <person name="Lumbsch H.T."/>
            <person name="Grewe F."/>
        </authorList>
    </citation>
    <scope>NUCLEOTIDE SEQUENCE [LARGE SCALE GENOMIC DNA]</scope>
    <source>
        <strain evidence="2 3">Mercado 3170</strain>
    </source>
</reference>
<evidence type="ECO:0000313" key="2">
    <source>
        <dbReference type="EMBL" id="KAL2044731.1"/>
    </source>
</evidence>
<name>A0ABR4AIT1_9LECA</name>
<gene>
    <name evidence="2" type="ORF">N7G274_002506</name>
</gene>
<comment type="caution">
    <text evidence="2">The sequence shown here is derived from an EMBL/GenBank/DDBJ whole genome shotgun (WGS) entry which is preliminary data.</text>
</comment>
<dbReference type="EMBL" id="JBEFKJ010000008">
    <property type="protein sequence ID" value="KAL2044731.1"/>
    <property type="molecule type" value="Genomic_DNA"/>
</dbReference>
<evidence type="ECO:0000256" key="1">
    <source>
        <dbReference type="SAM" id="MobiDB-lite"/>
    </source>
</evidence>
<organism evidence="2 3">
    <name type="scientific">Stereocaulon virgatum</name>
    <dbReference type="NCBI Taxonomy" id="373712"/>
    <lineage>
        <taxon>Eukaryota</taxon>
        <taxon>Fungi</taxon>
        <taxon>Dikarya</taxon>
        <taxon>Ascomycota</taxon>
        <taxon>Pezizomycotina</taxon>
        <taxon>Lecanoromycetes</taxon>
        <taxon>OSLEUM clade</taxon>
        <taxon>Lecanoromycetidae</taxon>
        <taxon>Lecanorales</taxon>
        <taxon>Lecanorineae</taxon>
        <taxon>Stereocaulaceae</taxon>
        <taxon>Stereocaulon</taxon>
    </lineage>
</organism>
<sequence>MSFETCHLPTSTSTNTHNMPQAKTKSIPNMQAAAGPGGLPPQWDESEQEVIDAFLNHSVPKVARNRCSVSDCDGFAKSIMYPDDVVLVNNQGLTSYTLMCPTRQKIIQFRLNELDTTFLDKAEEIYGDLVAAQTLHQAFALPVCTCDLLPGEIHLMKDISRNDFHSSERSEQSQT</sequence>
<protein>
    <submittedName>
        <fullName evidence="2">Uncharacterized protein</fullName>
    </submittedName>
</protein>